<dbReference type="Gene3D" id="1.10.150.120">
    <property type="entry name" value="[2Fe-2S]-binding domain"/>
    <property type="match status" value="1"/>
</dbReference>
<evidence type="ECO:0000256" key="3">
    <source>
        <dbReference type="ARBA" id="ARBA00022827"/>
    </source>
</evidence>
<dbReference type="AlphaFoldDB" id="A0A1M6EUG3"/>
<dbReference type="InterPro" id="IPR012175">
    <property type="entry name" value="Xanth_DH_ssu_bac"/>
</dbReference>
<dbReference type="PIRSF" id="PIRSF036557">
    <property type="entry name" value="XdhA_RC"/>
    <property type="match status" value="1"/>
</dbReference>
<dbReference type="Pfam" id="PF00111">
    <property type="entry name" value="Fer2"/>
    <property type="match status" value="1"/>
</dbReference>
<dbReference type="Gene3D" id="3.30.43.10">
    <property type="entry name" value="Uridine Diphospho-n-acetylenolpyruvylglucosamine Reductase, domain 2"/>
    <property type="match status" value="1"/>
</dbReference>
<dbReference type="InterPro" id="IPR036318">
    <property type="entry name" value="FAD-bd_PCMH-like_sf"/>
</dbReference>
<reference evidence="8 9" key="1">
    <citation type="submission" date="2016-11" db="EMBL/GenBank/DDBJ databases">
        <authorList>
            <person name="Jaros S."/>
            <person name="Januszkiewicz K."/>
            <person name="Wedrychowicz H."/>
        </authorList>
    </citation>
    <scope>NUCLEOTIDE SEQUENCE [LARGE SCALE GENOMIC DNA]</scope>
    <source>
        <strain evidence="8 9">DSM 14916</strain>
    </source>
</reference>
<dbReference type="PROSITE" id="PS51085">
    <property type="entry name" value="2FE2S_FER_2"/>
    <property type="match status" value="1"/>
</dbReference>
<evidence type="ECO:0000259" key="6">
    <source>
        <dbReference type="PROSITE" id="PS51085"/>
    </source>
</evidence>
<evidence type="ECO:0000256" key="4">
    <source>
        <dbReference type="ARBA" id="ARBA00023002"/>
    </source>
</evidence>
<dbReference type="GO" id="GO:0016491">
    <property type="term" value="F:oxidoreductase activity"/>
    <property type="evidence" value="ECO:0007669"/>
    <property type="project" value="UniProtKB-KW"/>
</dbReference>
<dbReference type="Pfam" id="PF03450">
    <property type="entry name" value="CO_deh_flav_C"/>
    <property type="match status" value="1"/>
</dbReference>
<dbReference type="InterPro" id="IPR036010">
    <property type="entry name" value="2Fe-2S_ferredoxin-like_sf"/>
</dbReference>
<protein>
    <submittedName>
        <fullName evidence="8">Xanthine dehydrogenase small subunit</fullName>
    </submittedName>
</protein>
<keyword evidence="5" id="KW-0408">Iron</keyword>
<dbReference type="GO" id="GO:0071949">
    <property type="term" value="F:FAD binding"/>
    <property type="evidence" value="ECO:0007669"/>
    <property type="project" value="InterPro"/>
</dbReference>
<dbReference type="GO" id="GO:0051537">
    <property type="term" value="F:2 iron, 2 sulfur cluster binding"/>
    <property type="evidence" value="ECO:0007669"/>
    <property type="project" value="InterPro"/>
</dbReference>
<evidence type="ECO:0000256" key="2">
    <source>
        <dbReference type="ARBA" id="ARBA00022723"/>
    </source>
</evidence>
<dbReference type="SUPFAM" id="SSF55447">
    <property type="entry name" value="CO dehydrogenase flavoprotein C-terminal domain-like"/>
    <property type="match status" value="1"/>
</dbReference>
<dbReference type="InterPro" id="IPR016208">
    <property type="entry name" value="Ald_Oxase/xanthine_DH-like"/>
</dbReference>
<gene>
    <name evidence="8" type="ORF">SAMN02745194_01281</name>
</gene>
<dbReference type="PANTHER" id="PTHR45444:SF3">
    <property type="entry name" value="XANTHINE DEHYDROGENASE"/>
    <property type="match status" value="1"/>
</dbReference>
<keyword evidence="9" id="KW-1185">Reference proteome</keyword>
<name>A0A1M6EUG3_9PROT</name>
<dbReference type="InterPro" id="IPR002888">
    <property type="entry name" value="2Fe-2S-bd"/>
</dbReference>
<dbReference type="EMBL" id="FQZF01000006">
    <property type="protein sequence ID" value="SHI89010.1"/>
    <property type="molecule type" value="Genomic_DNA"/>
</dbReference>
<dbReference type="Gene3D" id="3.10.20.30">
    <property type="match status" value="1"/>
</dbReference>
<evidence type="ECO:0000313" key="8">
    <source>
        <dbReference type="EMBL" id="SHI89010.1"/>
    </source>
</evidence>
<dbReference type="CDD" id="cd00207">
    <property type="entry name" value="fer2"/>
    <property type="match status" value="1"/>
</dbReference>
<dbReference type="InterPro" id="IPR002346">
    <property type="entry name" value="Mopterin_DH_FAD-bd"/>
</dbReference>
<dbReference type="PANTHER" id="PTHR45444">
    <property type="entry name" value="XANTHINE DEHYDROGENASE"/>
    <property type="match status" value="1"/>
</dbReference>
<dbReference type="PROSITE" id="PS00197">
    <property type="entry name" value="2FE2S_FER_1"/>
    <property type="match status" value="1"/>
</dbReference>
<dbReference type="Pfam" id="PF01799">
    <property type="entry name" value="Fer2_2"/>
    <property type="match status" value="1"/>
</dbReference>
<dbReference type="Gene3D" id="3.30.390.50">
    <property type="entry name" value="CO dehydrogenase flavoprotein, C-terminal domain"/>
    <property type="match status" value="1"/>
</dbReference>
<dbReference type="InterPro" id="IPR006058">
    <property type="entry name" value="2Fe2S_fd_BS"/>
</dbReference>
<dbReference type="STRING" id="198092.SAMN02745194_01281"/>
<dbReference type="InterPro" id="IPR001041">
    <property type="entry name" value="2Fe-2S_ferredoxin-type"/>
</dbReference>
<dbReference type="SUPFAM" id="SSF54292">
    <property type="entry name" value="2Fe-2S ferredoxin-like"/>
    <property type="match status" value="1"/>
</dbReference>
<dbReference type="Gene3D" id="3.30.465.10">
    <property type="match status" value="1"/>
</dbReference>
<keyword evidence="4" id="KW-0560">Oxidoreductase</keyword>
<dbReference type="SMART" id="SM01092">
    <property type="entry name" value="CO_deh_flav_C"/>
    <property type="match status" value="1"/>
</dbReference>
<sequence>MMPSAGPIAFTLNGTPRTLPAGTSPTTTLLDWLRGPAALTGTKEGCAEGDCGACTVVIEETDGARVPLNACLALLGQVHGRSIRTVEGLRGPDGTPHPVQHLLAEADATQCGFCTPGIVMAAWAHAREGGDVHDALAGNLCRCTGYRPIVEAFAGLRDDGAPPPAAPPSPATRLEAPGQVFHRPASLAGLLALRAAHPDAWLLAGGTDLGLRVSERREAPAQVICLSDVPELNGLEATATGLRVGAAASYRRLLAACAADPAFAPLAKLLRSLGSRQIRGMGTLGGNLGTASPIGDALPPLIALRASLRLAGPGGMREMAVEDFLTGYRQNALRAEEVIQDVHIPRPPAGSLFAAEKLSKRPDQDITTVGLSALLVMEEGRVAWARVALGGTGPRAERCRPAEAALTGRMWNRETAEAAAAALEAAIAPLSDLRGSASYRRRAAGNLLRRLWHRQAEAA</sequence>
<evidence type="ECO:0000256" key="1">
    <source>
        <dbReference type="ARBA" id="ARBA00022630"/>
    </source>
</evidence>
<dbReference type="InterPro" id="IPR036683">
    <property type="entry name" value="CO_DH_flav_C_dom_sf"/>
</dbReference>
<dbReference type="InterPro" id="IPR016166">
    <property type="entry name" value="FAD-bd_PCMH"/>
</dbReference>
<evidence type="ECO:0000313" key="9">
    <source>
        <dbReference type="Proteomes" id="UP000184387"/>
    </source>
</evidence>
<dbReference type="PROSITE" id="PS51387">
    <property type="entry name" value="FAD_PCMH"/>
    <property type="match status" value="1"/>
</dbReference>
<accession>A0A1M6EUG3</accession>
<keyword evidence="2" id="KW-0479">Metal-binding</keyword>
<feature type="domain" description="2Fe-2S ferredoxin-type" evidence="6">
    <location>
        <begin position="6"/>
        <end position="89"/>
    </location>
</feature>
<feature type="domain" description="FAD-binding PCMH-type" evidence="7">
    <location>
        <begin position="173"/>
        <end position="349"/>
    </location>
</feature>
<evidence type="ECO:0000256" key="5">
    <source>
        <dbReference type="ARBA" id="ARBA00023004"/>
    </source>
</evidence>
<keyword evidence="3" id="KW-0274">FAD</keyword>
<proteinExistence type="predicted"/>
<dbReference type="InterPro" id="IPR036884">
    <property type="entry name" value="2Fe-2S-bd_dom_sf"/>
</dbReference>
<dbReference type="Pfam" id="PF00941">
    <property type="entry name" value="FAD_binding_5"/>
    <property type="match status" value="1"/>
</dbReference>
<dbReference type="SUPFAM" id="SSF47741">
    <property type="entry name" value="CO dehydrogenase ISP C-domain like"/>
    <property type="match status" value="1"/>
</dbReference>
<dbReference type="RefSeq" id="WP_245818209.1">
    <property type="nucleotide sequence ID" value="NZ_FQZF01000006.1"/>
</dbReference>
<dbReference type="Proteomes" id="UP000184387">
    <property type="component" value="Unassembled WGS sequence"/>
</dbReference>
<organism evidence="8 9">
    <name type="scientific">Muricoccus roseus</name>
    <dbReference type="NCBI Taxonomy" id="198092"/>
    <lineage>
        <taxon>Bacteria</taxon>
        <taxon>Pseudomonadati</taxon>
        <taxon>Pseudomonadota</taxon>
        <taxon>Alphaproteobacteria</taxon>
        <taxon>Acetobacterales</taxon>
        <taxon>Roseomonadaceae</taxon>
        <taxon>Muricoccus</taxon>
    </lineage>
</organism>
<dbReference type="InterPro" id="IPR016167">
    <property type="entry name" value="FAD-bd_PCMH_sub1"/>
</dbReference>
<keyword evidence="1" id="KW-0285">Flavoprotein</keyword>
<dbReference type="GO" id="GO:0005506">
    <property type="term" value="F:iron ion binding"/>
    <property type="evidence" value="ECO:0007669"/>
    <property type="project" value="InterPro"/>
</dbReference>
<dbReference type="InterPro" id="IPR016169">
    <property type="entry name" value="FAD-bd_PCMH_sub2"/>
</dbReference>
<dbReference type="InterPro" id="IPR005107">
    <property type="entry name" value="CO_DH_flav_C"/>
</dbReference>
<dbReference type="InterPro" id="IPR012675">
    <property type="entry name" value="Beta-grasp_dom_sf"/>
</dbReference>
<evidence type="ECO:0000259" key="7">
    <source>
        <dbReference type="PROSITE" id="PS51387"/>
    </source>
</evidence>
<dbReference type="SUPFAM" id="SSF56176">
    <property type="entry name" value="FAD-binding/transporter-associated domain-like"/>
    <property type="match status" value="1"/>
</dbReference>